<reference evidence="10" key="1">
    <citation type="submission" date="2020-11" db="EMBL/GenBank/DDBJ databases">
        <authorList>
            <person name="Tran Van P."/>
        </authorList>
    </citation>
    <scope>NUCLEOTIDE SEQUENCE</scope>
</reference>
<dbReference type="InterPro" id="IPR018497">
    <property type="entry name" value="Peptidase_M13_C"/>
</dbReference>
<keyword evidence="11" id="KW-1185">Reference proteome</keyword>
<feature type="domain" description="Peptidase M13 N-terminal" evidence="9">
    <location>
        <begin position="2"/>
        <end position="88"/>
    </location>
</feature>
<dbReference type="InterPro" id="IPR042089">
    <property type="entry name" value="Peptidase_M13_dom_2"/>
</dbReference>
<proteinExistence type="inferred from homology"/>
<dbReference type="GO" id="GO:0016485">
    <property type="term" value="P:protein processing"/>
    <property type="evidence" value="ECO:0007669"/>
    <property type="project" value="TreeGrafter"/>
</dbReference>
<keyword evidence="4" id="KW-0479">Metal-binding</keyword>
<dbReference type="Gene3D" id="3.40.390.10">
    <property type="entry name" value="Collagenase (Catalytic Domain)"/>
    <property type="match status" value="2"/>
</dbReference>
<keyword evidence="3" id="KW-0645">Protease</keyword>
<evidence type="ECO:0000256" key="6">
    <source>
        <dbReference type="ARBA" id="ARBA00022833"/>
    </source>
</evidence>
<dbReference type="InterPro" id="IPR008753">
    <property type="entry name" value="Peptidase_M13_N"/>
</dbReference>
<dbReference type="Proteomes" id="UP000728032">
    <property type="component" value="Unassembled WGS sequence"/>
</dbReference>
<dbReference type="EMBL" id="CAJPVJ010023087">
    <property type="protein sequence ID" value="CAG2178418.1"/>
    <property type="molecule type" value="Genomic_DNA"/>
</dbReference>
<evidence type="ECO:0000256" key="5">
    <source>
        <dbReference type="ARBA" id="ARBA00022801"/>
    </source>
</evidence>
<accession>A0A7R9QY56</accession>
<dbReference type="Pfam" id="PF01431">
    <property type="entry name" value="Peptidase_M13"/>
    <property type="match status" value="1"/>
</dbReference>
<dbReference type="InterPro" id="IPR000718">
    <property type="entry name" value="Peptidase_M13"/>
</dbReference>
<feature type="domain" description="Peptidase M13 C-terminal" evidence="8">
    <location>
        <begin position="265"/>
        <end position="349"/>
    </location>
</feature>
<dbReference type="PRINTS" id="PR00786">
    <property type="entry name" value="NEPRILYSIN"/>
</dbReference>
<dbReference type="CDD" id="cd08662">
    <property type="entry name" value="M13"/>
    <property type="match status" value="1"/>
</dbReference>
<evidence type="ECO:0000256" key="3">
    <source>
        <dbReference type="ARBA" id="ARBA00022670"/>
    </source>
</evidence>
<comment type="similarity">
    <text evidence="2">Belongs to the peptidase M13 family.</text>
</comment>
<dbReference type="SUPFAM" id="SSF55486">
    <property type="entry name" value="Metalloproteases ('zincins'), catalytic domain"/>
    <property type="match status" value="1"/>
</dbReference>
<feature type="non-terminal residue" evidence="10">
    <location>
        <position position="1"/>
    </location>
</feature>
<dbReference type="Pfam" id="PF05649">
    <property type="entry name" value="Peptidase_M13_N"/>
    <property type="match status" value="2"/>
</dbReference>
<comment type="cofactor">
    <cofactor evidence="1">
        <name>Zn(2+)</name>
        <dbReference type="ChEBI" id="CHEBI:29105"/>
    </cofactor>
</comment>
<keyword evidence="6" id="KW-0862">Zinc</keyword>
<evidence type="ECO:0000259" key="9">
    <source>
        <dbReference type="Pfam" id="PF05649"/>
    </source>
</evidence>
<evidence type="ECO:0000313" key="11">
    <source>
        <dbReference type="Proteomes" id="UP000728032"/>
    </source>
</evidence>
<dbReference type="InterPro" id="IPR024079">
    <property type="entry name" value="MetalloPept_cat_dom_sf"/>
</dbReference>
<gene>
    <name evidence="10" type="ORF">ONB1V03_LOCUS17843</name>
</gene>
<dbReference type="GO" id="GO:0005886">
    <property type="term" value="C:plasma membrane"/>
    <property type="evidence" value="ECO:0007669"/>
    <property type="project" value="TreeGrafter"/>
</dbReference>
<organism evidence="10">
    <name type="scientific">Oppiella nova</name>
    <dbReference type="NCBI Taxonomy" id="334625"/>
    <lineage>
        <taxon>Eukaryota</taxon>
        <taxon>Metazoa</taxon>
        <taxon>Ecdysozoa</taxon>
        <taxon>Arthropoda</taxon>
        <taxon>Chelicerata</taxon>
        <taxon>Arachnida</taxon>
        <taxon>Acari</taxon>
        <taxon>Acariformes</taxon>
        <taxon>Sarcoptiformes</taxon>
        <taxon>Oribatida</taxon>
        <taxon>Brachypylina</taxon>
        <taxon>Oppioidea</taxon>
        <taxon>Oppiidae</taxon>
        <taxon>Oppiella</taxon>
    </lineage>
</organism>
<protein>
    <submittedName>
        <fullName evidence="10">Uncharacterized protein</fullName>
    </submittedName>
</protein>
<evidence type="ECO:0000256" key="7">
    <source>
        <dbReference type="ARBA" id="ARBA00023049"/>
    </source>
</evidence>
<dbReference type="AlphaFoldDB" id="A0A7R9QY56"/>
<dbReference type="PROSITE" id="PS51885">
    <property type="entry name" value="NEPRILYSIN"/>
    <property type="match status" value="1"/>
</dbReference>
<dbReference type="PANTHER" id="PTHR11733">
    <property type="entry name" value="ZINC METALLOPROTEASE FAMILY M13 NEPRILYSIN-RELATED"/>
    <property type="match status" value="1"/>
</dbReference>
<evidence type="ECO:0000256" key="1">
    <source>
        <dbReference type="ARBA" id="ARBA00001947"/>
    </source>
</evidence>
<dbReference type="Gene3D" id="1.10.1380.10">
    <property type="entry name" value="Neutral endopeptidase , domain2"/>
    <property type="match status" value="2"/>
</dbReference>
<dbReference type="PANTHER" id="PTHR11733:SF237">
    <property type="entry name" value="NEPRILYSIN-LIKE 4"/>
    <property type="match status" value="1"/>
</dbReference>
<evidence type="ECO:0000313" key="10">
    <source>
        <dbReference type="EMBL" id="CAD7661282.1"/>
    </source>
</evidence>
<keyword evidence="5" id="KW-0378">Hydrolase</keyword>
<dbReference type="GO" id="GO:0046872">
    <property type="term" value="F:metal ion binding"/>
    <property type="evidence" value="ECO:0007669"/>
    <property type="project" value="UniProtKB-KW"/>
</dbReference>
<evidence type="ECO:0000256" key="4">
    <source>
        <dbReference type="ARBA" id="ARBA00022723"/>
    </source>
</evidence>
<dbReference type="OrthoDB" id="6503838at2759"/>
<evidence type="ECO:0000256" key="2">
    <source>
        <dbReference type="ARBA" id="ARBA00007357"/>
    </source>
</evidence>
<dbReference type="EMBL" id="OC937912">
    <property type="protein sequence ID" value="CAD7661282.1"/>
    <property type="molecule type" value="Genomic_DNA"/>
</dbReference>
<evidence type="ECO:0000259" key="8">
    <source>
        <dbReference type="Pfam" id="PF01431"/>
    </source>
</evidence>
<dbReference type="GO" id="GO:0004222">
    <property type="term" value="F:metalloendopeptidase activity"/>
    <property type="evidence" value="ECO:0007669"/>
    <property type="project" value="InterPro"/>
</dbReference>
<feature type="domain" description="Peptidase M13 N-terminal" evidence="9">
    <location>
        <begin position="89"/>
        <end position="231"/>
    </location>
</feature>
<sequence length="350" mass="40095">MAVFPDANQTNINSLFFSVPEFGLGRNQLIDTSVHSNIVSAYKNYILGSALLLGGYDDSITQTDIKELLAFESKLAKLSTKPEDMRESKDRLIVDDLAYYREVTRLVVTTPSRVIANHMGWLIVKKLAVYTTESFRQLEYEFNKVAKGVKTAVPLTKHCIEALESYLPFAYSRKYVDNHFSDISRQEAKTVVKYVRRALKRSLKDNDWLDDITKNKSIEKLSAVVEDIGYPDWMLDNKQLDKLYNLLRKPVNITLSWPTYPAKVNAYYDPTQNTITIPAGILSQPFFRNQVPSYLNFGSIGVVIGHEYTHGFDDQGSEYDPNGNLINWWNGCMKTIFKEKTKCFINKFSQ</sequence>
<name>A0A7R9QY56_9ACAR</name>
<keyword evidence="7" id="KW-0482">Metalloprotease</keyword>